<dbReference type="PROSITE" id="PS50011">
    <property type="entry name" value="PROTEIN_KINASE_DOM"/>
    <property type="match status" value="1"/>
</dbReference>
<feature type="compositionally biased region" description="Low complexity" evidence="7">
    <location>
        <begin position="651"/>
        <end position="666"/>
    </location>
</feature>
<keyword evidence="5 6" id="KW-0067">ATP-binding</keyword>
<feature type="compositionally biased region" description="Polar residues" evidence="7">
    <location>
        <begin position="357"/>
        <end position="366"/>
    </location>
</feature>
<dbReference type="EMBL" id="BDGG01000014">
    <property type="protein sequence ID" value="GAV07192.1"/>
    <property type="molecule type" value="Genomic_DNA"/>
</dbReference>
<dbReference type="PROSITE" id="PS00108">
    <property type="entry name" value="PROTEIN_KINASE_ST"/>
    <property type="match status" value="1"/>
</dbReference>
<name>A0A1D1W0S4_RAMVA</name>
<evidence type="ECO:0000256" key="7">
    <source>
        <dbReference type="SAM" id="MobiDB-lite"/>
    </source>
</evidence>
<dbReference type="InterPro" id="IPR011009">
    <property type="entry name" value="Kinase-like_dom_sf"/>
</dbReference>
<dbReference type="Pfam" id="PF00069">
    <property type="entry name" value="Pkinase"/>
    <property type="match status" value="2"/>
</dbReference>
<organism evidence="9 10">
    <name type="scientific">Ramazzottius varieornatus</name>
    <name type="common">Water bear</name>
    <name type="synonym">Tardigrade</name>
    <dbReference type="NCBI Taxonomy" id="947166"/>
    <lineage>
        <taxon>Eukaryota</taxon>
        <taxon>Metazoa</taxon>
        <taxon>Ecdysozoa</taxon>
        <taxon>Tardigrada</taxon>
        <taxon>Eutardigrada</taxon>
        <taxon>Parachela</taxon>
        <taxon>Hypsibioidea</taxon>
        <taxon>Ramazzottiidae</taxon>
        <taxon>Ramazzottius</taxon>
    </lineage>
</organism>
<dbReference type="GO" id="GO:0005524">
    <property type="term" value="F:ATP binding"/>
    <property type="evidence" value="ECO:0007669"/>
    <property type="project" value="UniProtKB-UniRule"/>
</dbReference>
<feature type="region of interest" description="Disordered" evidence="7">
    <location>
        <begin position="651"/>
        <end position="691"/>
    </location>
</feature>
<dbReference type="InterPro" id="IPR008271">
    <property type="entry name" value="Ser/Thr_kinase_AS"/>
</dbReference>
<feature type="compositionally biased region" description="Low complexity" evidence="7">
    <location>
        <begin position="417"/>
        <end position="432"/>
    </location>
</feature>
<feature type="domain" description="Protein kinase" evidence="8">
    <location>
        <begin position="468"/>
        <end position="782"/>
    </location>
</feature>
<evidence type="ECO:0000256" key="3">
    <source>
        <dbReference type="ARBA" id="ARBA00022741"/>
    </source>
</evidence>
<evidence type="ECO:0000313" key="10">
    <source>
        <dbReference type="Proteomes" id="UP000186922"/>
    </source>
</evidence>
<dbReference type="OrthoDB" id="68483at2759"/>
<dbReference type="PANTHER" id="PTHR43895">
    <property type="entry name" value="CALCIUM/CALMODULIN-DEPENDENT PROTEIN KINASE KINASE-RELATED"/>
    <property type="match status" value="1"/>
</dbReference>
<gene>
    <name evidence="9" type="primary">RvY_17063-1</name>
    <name evidence="9" type="synonym">RvY_17063.1</name>
    <name evidence="9" type="ORF">RvY_17063</name>
</gene>
<dbReference type="Gene3D" id="3.30.200.20">
    <property type="entry name" value="Phosphorylase Kinase, domain 1"/>
    <property type="match status" value="1"/>
</dbReference>
<dbReference type="PROSITE" id="PS00107">
    <property type="entry name" value="PROTEIN_KINASE_ATP"/>
    <property type="match status" value="1"/>
</dbReference>
<keyword evidence="10" id="KW-1185">Reference proteome</keyword>
<evidence type="ECO:0000256" key="5">
    <source>
        <dbReference type="ARBA" id="ARBA00022840"/>
    </source>
</evidence>
<dbReference type="Proteomes" id="UP000186922">
    <property type="component" value="Unassembled WGS sequence"/>
</dbReference>
<feature type="region of interest" description="Disordered" evidence="7">
    <location>
        <begin position="345"/>
        <end position="370"/>
    </location>
</feature>
<comment type="caution">
    <text evidence="9">The sequence shown here is derived from an EMBL/GenBank/DDBJ whole genome shotgun (WGS) entry which is preliminary data.</text>
</comment>
<evidence type="ECO:0000256" key="6">
    <source>
        <dbReference type="PROSITE-ProRule" id="PRU10141"/>
    </source>
</evidence>
<keyword evidence="4" id="KW-0418">Kinase</keyword>
<sequence length="872" mass="94302">MMLQSLGKSQPQPRLCPFHAQRQVSPLALPPSFPAAKMTESRSSWPKPRNCCISWRTYLQVSADSGRGSSVDEAVGGKGSVCAVASTLSEKREDAPSLEGKSGGTMRRLIRHCVVKDSSIDQPLLAVLGLPPSRKSLFSCGGGDGGGWRNKREAALALLRRTNSTSPSGKQAAFIDRRRTLIRQAATLTAAKAPAAASTRKARRRTASLLLPSSVAAAAAAAAVATIDDEQQANGTLVLAKSQQQQQPFLTHQVPCSSSIPLSPSVASSSSLQLEVSWQKDKSHDLRLDLAGPSTSQPALCSVSSAASSWLLLPHSTAPVATAAAHHLSPTQPAVAPLDRDSGIDLHLPLANPDQVDGSSTSSLDTMRTRPLPLHLDSPPSPTVAAQPEVAAVHLTALTSPHYPCPTLWQRNHQMHRQLSSSSSRNNSQSHLYHSLSQKTSASAEEVRNGVASPAAEEEGYVYLNQYKLSNETLGHGTYSIVKLAYNTQDNTHYAMKILSKKKLMKKHHLTRKTGDPMQEAYREIAILKKLNHPNIIRLIEVLDDPLEDSLYMVFELLERGEVLVIPTDNPLPEGMVWSLFRELILGVEYLHYNGILHRDLKPSNLLLDDSGHLKIADFGLSHMFEGSDQLLSGTVGTPAFHAPEIISAVTSSSSPSADPTARATSRPASLTRTGSDSSDQDGPSLDLRLPRPNRTVNKVLCSGVAMDIWSMGVTLFSLVFGEVPFRDQFIVGLYHQIKTAPPHFPYHIVISDALQHLILGLLEKEPSKRMTIAEMRLDEWVTRGDTCPLLPSKADNCRVHIDVTEGDILSSVLSIPHLDTLILIKAMLKRGSFHHPFKATSEPSSAHSLPDSSTALVPSTSAPRPTASILS</sequence>
<keyword evidence="3 6" id="KW-0547">Nucleotide-binding</keyword>
<accession>A0A1D1W0S4</accession>
<dbReference type="InterPro" id="IPR017441">
    <property type="entry name" value="Protein_kinase_ATP_BS"/>
</dbReference>
<dbReference type="InterPro" id="IPR000719">
    <property type="entry name" value="Prot_kinase_dom"/>
</dbReference>
<keyword evidence="1" id="KW-0723">Serine/threonine-protein kinase</keyword>
<dbReference type="PANTHER" id="PTHR43895:SF164">
    <property type="entry name" value="CALCIUM_CALMODULIN-DEPENDENT PROTEIN KINASE KINASE"/>
    <property type="match status" value="1"/>
</dbReference>
<dbReference type="GO" id="GO:0004674">
    <property type="term" value="F:protein serine/threonine kinase activity"/>
    <property type="evidence" value="ECO:0007669"/>
    <property type="project" value="UniProtKB-KW"/>
</dbReference>
<dbReference type="GO" id="GO:0061762">
    <property type="term" value="P:CAMKK-AMPK signaling cascade"/>
    <property type="evidence" value="ECO:0007669"/>
    <property type="project" value="TreeGrafter"/>
</dbReference>
<keyword evidence="2" id="KW-0808">Transferase</keyword>
<proteinExistence type="predicted"/>
<evidence type="ECO:0000256" key="2">
    <source>
        <dbReference type="ARBA" id="ARBA00022679"/>
    </source>
</evidence>
<dbReference type="AlphaFoldDB" id="A0A1D1W0S4"/>
<feature type="region of interest" description="Disordered" evidence="7">
    <location>
        <begin position="840"/>
        <end position="872"/>
    </location>
</feature>
<feature type="compositionally biased region" description="Polar residues" evidence="7">
    <location>
        <begin position="842"/>
        <end position="872"/>
    </location>
</feature>
<evidence type="ECO:0000256" key="4">
    <source>
        <dbReference type="ARBA" id="ARBA00022777"/>
    </source>
</evidence>
<feature type="region of interest" description="Disordered" evidence="7">
    <location>
        <begin position="414"/>
        <end position="452"/>
    </location>
</feature>
<dbReference type="SUPFAM" id="SSF56112">
    <property type="entry name" value="Protein kinase-like (PK-like)"/>
    <property type="match status" value="1"/>
</dbReference>
<dbReference type="Gene3D" id="1.10.510.10">
    <property type="entry name" value="Transferase(Phosphotransferase) domain 1"/>
    <property type="match status" value="1"/>
</dbReference>
<evidence type="ECO:0000259" key="8">
    <source>
        <dbReference type="PROSITE" id="PS50011"/>
    </source>
</evidence>
<reference evidence="9 10" key="1">
    <citation type="journal article" date="2016" name="Nat. Commun.">
        <title>Extremotolerant tardigrade genome and improved radiotolerance of human cultured cells by tardigrade-unique protein.</title>
        <authorList>
            <person name="Hashimoto T."/>
            <person name="Horikawa D.D."/>
            <person name="Saito Y."/>
            <person name="Kuwahara H."/>
            <person name="Kozuka-Hata H."/>
            <person name="Shin-I T."/>
            <person name="Minakuchi Y."/>
            <person name="Ohishi K."/>
            <person name="Motoyama A."/>
            <person name="Aizu T."/>
            <person name="Enomoto A."/>
            <person name="Kondo K."/>
            <person name="Tanaka S."/>
            <person name="Hara Y."/>
            <person name="Koshikawa S."/>
            <person name="Sagara H."/>
            <person name="Miura T."/>
            <person name="Yokobori S."/>
            <person name="Miyagawa K."/>
            <person name="Suzuki Y."/>
            <person name="Kubo T."/>
            <person name="Oyama M."/>
            <person name="Kohara Y."/>
            <person name="Fujiyama A."/>
            <person name="Arakawa K."/>
            <person name="Katayama T."/>
            <person name="Toyoda A."/>
            <person name="Kunieda T."/>
        </authorList>
    </citation>
    <scope>NUCLEOTIDE SEQUENCE [LARGE SCALE GENOMIC DNA]</scope>
    <source>
        <strain evidence="9 10">YOKOZUNA-1</strain>
    </source>
</reference>
<protein>
    <recommendedName>
        <fullName evidence="8">Protein kinase domain-containing protein</fullName>
    </recommendedName>
</protein>
<evidence type="ECO:0000256" key="1">
    <source>
        <dbReference type="ARBA" id="ARBA00022527"/>
    </source>
</evidence>
<feature type="binding site" evidence="6">
    <location>
        <position position="497"/>
    </location>
    <ligand>
        <name>ATP</name>
        <dbReference type="ChEBI" id="CHEBI:30616"/>
    </ligand>
</feature>
<feature type="compositionally biased region" description="Polar residues" evidence="7">
    <location>
        <begin position="667"/>
        <end position="682"/>
    </location>
</feature>
<dbReference type="STRING" id="947166.A0A1D1W0S4"/>
<evidence type="ECO:0000313" key="9">
    <source>
        <dbReference type="EMBL" id="GAV07192.1"/>
    </source>
</evidence>
<dbReference type="SMART" id="SM00220">
    <property type="entry name" value="S_TKc"/>
    <property type="match status" value="1"/>
</dbReference>